<organism evidence="2">
    <name type="scientific">Dendrolimus kikuchii nucleopolyhedrovirus</name>
    <dbReference type="NCBI Taxonomy" id="1219875"/>
    <lineage>
        <taxon>Viruses</taxon>
        <taxon>Viruses incertae sedis</taxon>
        <taxon>Naldaviricetes</taxon>
        <taxon>Lefavirales</taxon>
        <taxon>Baculoviridae</taxon>
        <taxon>Alphabaculovirus</taxon>
    </lineage>
</organism>
<feature type="transmembrane region" description="Helical" evidence="1">
    <location>
        <begin position="6"/>
        <end position="27"/>
    </location>
</feature>
<dbReference type="Pfam" id="PF05006">
    <property type="entry name" value="PIF3"/>
    <property type="match status" value="1"/>
</dbReference>
<gene>
    <name evidence="2" type="primary">pif-3</name>
</gene>
<keyword evidence="1" id="KW-0812">Transmembrane</keyword>
<proteinExistence type="predicted"/>
<sequence>MLWHIIFIFVLILIIYVYALAFAKNFINTDAIEPMQTDTALLPVFDLTFQRSRAVDCSLNRLPCVTDQQCRDNCVISGAASQLSCRAGFCNATPADLLHSEEAAAAVECDPALGLINAFAAGGDFVVAQTCVSTHRDLVDDRGAPRPYLCDSGELTLNLDTVQFSTQSCECAPQHEKLLFRQTALARSLPVCIPVRMANLYARVYDKV</sequence>
<dbReference type="EMBL" id="JX193905">
    <property type="protein sequence ID" value="AFS51917.1"/>
    <property type="molecule type" value="Genomic_DNA"/>
</dbReference>
<reference evidence="2" key="1">
    <citation type="submission" date="2012-06" db="EMBL/GenBank/DDBJ databases">
        <title>Genomic sequencing and analysis of the Dendrolimus kikuchii nucleopolyhedrovirus.</title>
        <authorList>
            <person name="Yang M.M."/>
        </authorList>
    </citation>
    <scope>NUCLEOTIDE SEQUENCE</scope>
    <source>
        <strain evidence="2">YN</strain>
    </source>
</reference>
<keyword evidence="1" id="KW-1133">Transmembrane helix</keyword>
<protein>
    <submittedName>
        <fullName evidence="2">DekiORF39</fullName>
    </submittedName>
</protein>
<evidence type="ECO:0000313" key="2">
    <source>
        <dbReference type="EMBL" id="AFS51917.1"/>
    </source>
</evidence>
<accession>V9LSS7</accession>
<dbReference type="InterPro" id="IPR007703">
    <property type="entry name" value="PIF3"/>
</dbReference>
<keyword evidence="1" id="KW-0472">Membrane</keyword>
<evidence type="ECO:0000256" key="1">
    <source>
        <dbReference type="SAM" id="Phobius"/>
    </source>
</evidence>
<name>V9LSS7_9ABAC</name>